<reference evidence="3" key="1">
    <citation type="journal article" date="2013" name="Nat. Genet.">
        <title>The duck genome and transcriptome provide insight into an avian influenza virus reservoir species.</title>
        <authorList>
            <person name="Huang Y."/>
            <person name="Li Y."/>
            <person name="Burt D.W."/>
            <person name="Chen H."/>
            <person name="Zhang Y."/>
            <person name="Qian W."/>
            <person name="Kim H."/>
            <person name="Gan S."/>
            <person name="Zhao Y."/>
            <person name="Li J."/>
            <person name="Yi K."/>
            <person name="Feng H."/>
            <person name="Zhu P."/>
            <person name="Li B."/>
            <person name="Liu Q."/>
            <person name="Fairley S."/>
            <person name="Magor K.E."/>
            <person name="Du Z."/>
            <person name="Hu X."/>
            <person name="Goodman L."/>
            <person name="Tafer H."/>
            <person name="Vignal A."/>
            <person name="Lee T."/>
            <person name="Kim K.W."/>
            <person name="Sheng Z."/>
            <person name="An Y."/>
            <person name="Searle S."/>
            <person name="Herrero J."/>
            <person name="Groenen M.A."/>
            <person name="Crooijmans R.P."/>
            <person name="Faraut T."/>
            <person name="Cai Q."/>
            <person name="Webster R.G."/>
            <person name="Aldridge J.R."/>
            <person name="Warren W.C."/>
            <person name="Bartschat S."/>
            <person name="Kehr S."/>
            <person name="Marz M."/>
            <person name="Stadler P.F."/>
            <person name="Smith J."/>
            <person name="Kraus R.H."/>
            <person name="Zhao Y."/>
            <person name="Ren L."/>
            <person name="Fei J."/>
            <person name="Morisson M."/>
            <person name="Kaiser P."/>
            <person name="Griffin D.K."/>
            <person name="Rao M."/>
            <person name="Pitel F."/>
            <person name="Wang J."/>
            <person name="Li N."/>
        </authorList>
    </citation>
    <scope>NUCLEOTIDE SEQUENCE [LARGE SCALE GENOMIC DNA]</scope>
</reference>
<dbReference type="AlphaFoldDB" id="R0JP52"/>
<sequence>MYMKAGDPLAGLWTQVFLGRSQISKISLSIKFCTWISNLAERCVKTLAVRQLLGYTSKEAQSLPNGSLLMRSLRAAAAEGKETAEKHLLPNCTFEWKEEKQMGKSLFRQCLLAQSAPEAALIQVLKLQSECAQLWGSSSGSSLKQTGLWSLFPFVTCTIWVSVALIYRKVYTGTSINPKEDHMLATASPSCKAFNTRPKPSGGRRNMKAAFSPCLVNREAQT</sequence>
<keyword evidence="1" id="KW-0812">Transmembrane</keyword>
<keyword evidence="1" id="KW-0472">Membrane</keyword>
<evidence type="ECO:0000313" key="3">
    <source>
        <dbReference type="Proteomes" id="UP000296049"/>
    </source>
</evidence>
<name>R0JP52_ANAPL</name>
<accession>R0JP52</accession>
<keyword evidence="3" id="KW-1185">Reference proteome</keyword>
<dbReference type="Proteomes" id="UP000296049">
    <property type="component" value="Unassembled WGS sequence"/>
</dbReference>
<dbReference type="EMBL" id="KB743404">
    <property type="protein sequence ID" value="EOA98896.1"/>
    <property type="molecule type" value="Genomic_DNA"/>
</dbReference>
<evidence type="ECO:0000256" key="1">
    <source>
        <dbReference type="SAM" id="Phobius"/>
    </source>
</evidence>
<evidence type="ECO:0000313" key="2">
    <source>
        <dbReference type="EMBL" id="EOA98896.1"/>
    </source>
</evidence>
<protein>
    <submittedName>
        <fullName evidence="2">Uncharacterized protein</fullName>
    </submittedName>
</protein>
<keyword evidence="1" id="KW-1133">Transmembrane helix</keyword>
<feature type="transmembrane region" description="Helical" evidence="1">
    <location>
        <begin position="147"/>
        <end position="167"/>
    </location>
</feature>
<proteinExistence type="predicted"/>
<gene>
    <name evidence="2" type="ORF">Anapl_04193</name>
</gene>
<organism evidence="2 3">
    <name type="scientific">Anas platyrhynchos</name>
    <name type="common">Mallard</name>
    <name type="synonym">Anas boschas</name>
    <dbReference type="NCBI Taxonomy" id="8839"/>
    <lineage>
        <taxon>Eukaryota</taxon>
        <taxon>Metazoa</taxon>
        <taxon>Chordata</taxon>
        <taxon>Craniata</taxon>
        <taxon>Vertebrata</taxon>
        <taxon>Euteleostomi</taxon>
        <taxon>Archelosauria</taxon>
        <taxon>Archosauria</taxon>
        <taxon>Dinosauria</taxon>
        <taxon>Saurischia</taxon>
        <taxon>Theropoda</taxon>
        <taxon>Coelurosauria</taxon>
        <taxon>Aves</taxon>
        <taxon>Neognathae</taxon>
        <taxon>Galloanserae</taxon>
        <taxon>Anseriformes</taxon>
        <taxon>Anatidae</taxon>
        <taxon>Anatinae</taxon>
        <taxon>Anas</taxon>
    </lineage>
</organism>